<name>A0AAC9JEB4_9ALTE</name>
<dbReference type="EMBL" id="CP018025">
    <property type="protein sequence ID" value="APD92138.1"/>
    <property type="molecule type" value="Genomic_DNA"/>
</dbReference>
<dbReference type="RefSeq" id="WP_071960748.1">
    <property type="nucleotide sequence ID" value="NZ_CP018025.1"/>
</dbReference>
<accession>A0AAC9JEB4</accession>
<proteinExistence type="inferred from homology"/>
<sequence length="368" mass="40873">MTNTTTKNQSPQTLNTVQDGNIQERVSHYMSAVKESIGGPEMEQMLNTIGAKSTKRIAELRNTMQASADAALPSLGKDSELAGIINEATIKTTELNPNSVTNSKVYRWIPVPALRKYLLRGYVENFQSESGKVQTIFDNLIDGKEHLLEKMIMLQGQYRALKETQAELNADIIMTEQLANELESVSSSEMEETEKAKHERALNRVARKRRDMETKKAAINQFFMSIDEMFVIQQMLTDSIDSILEVGPLVLQNAIMLHSVIDTQKQVMSAAKNTQDAISASLEANARLMKENAQNVAELHNNPVIAMESFEKSFADLEEAVAITRDAQNKGTAIANSMTKSLKALNEKFAPADDSNAGVTIDNRQEFL</sequence>
<dbReference type="PANTHER" id="PTHR38432:SF1">
    <property type="entry name" value="TELA-LIKE PROTEIN SAOUHSC_01408"/>
    <property type="match status" value="1"/>
</dbReference>
<comment type="similarity">
    <text evidence="1">Belongs to the TelA family.</text>
</comment>
<reference evidence="2 3" key="1">
    <citation type="submission" date="2016-11" db="EMBL/GenBank/DDBJ databases">
        <title>Networking in microbes: conjugative elements and plasmids in the genus Alteromonas.</title>
        <authorList>
            <person name="Lopez-Perez M."/>
            <person name="Ramon-Marco N."/>
            <person name="Rodriguez-Valera F."/>
        </authorList>
    </citation>
    <scope>NUCLEOTIDE SEQUENCE [LARGE SCALE GENOMIC DNA]</scope>
    <source>
        <strain evidence="2 3">CP48</strain>
        <plasmid evidence="3">pamcp48-600</plasmid>
    </source>
</reference>
<evidence type="ECO:0000256" key="1">
    <source>
        <dbReference type="ARBA" id="ARBA00005541"/>
    </source>
</evidence>
<evidence type="ECO:0008006" key="4">
    <source>
        <dbReference type="Google" id="ProtNLM"/>
    </source>
</evidence>
<dbReference type="PANTHER" id="PTHR38432">
    <property type="entry name" value="TELA-LIKE PROTEIN SAOUHSC_01408"/>
    <property type="match status" value="1"/>
</dbReference>
<dbReference type="Pfam" id="PF05816">
    <property type="entry name" value="TelA"/>
    <property type="match status" value="1"/>
</dbReference>
<evidence type="ECO:0000313" key="3">
    <source>
        <dbReference type="Proteomes" id="UP000182101"/>
    </source>
</evidence>
<dbReference type="InterPro" id="IPR008863">
    <property type="entry name" value="Toxic_anion-R_TelA"/>
</dbReference>
<protein>
    <recommendedName>
        <fullName evidence="4">Toxic anion resistance protein</fullName>
    </recommendedName>
</protein>
<evidence type="ECO:0000313" key="2">
    <source>
        <dbReference type="EMBL" id="APD92138.1"/>
    </source>
</evidence>
<dbReference type="AlphaFoldDB" id="A0AAC9JEB4"/>
<organism evidence="2 3">
    <name type="scientific">Alteromonas mediterranea</name>
    <dbReference type="NCBI Taxonomy" id="314275"/>
    <lineage>
        <taxon>Bacteria</taxon>
        <taxon>Pseudomonadati</taxon>
        <taxon>Pseudomonadota</taxon>
        <taxon>Gammaproteobacteria</taxon>
        <taxon>Alteromonadales</taxon>
        <taxon>Alteromonadaceae</taxon>
        <taxon>Alteromonas/Salinimonas group</taxon>
        <taxon>Alteromonas</taxon>
    </lineage>
</organism>
<dbReference type="Proteomes" id="UP000182101">
    <property type="component" value="Plasmid pAMCP48-600"/>
</dbReference>
<geneLocation type="plasmid" evidence="3">
    <name>pamcp48-600</name>
</geneLocation>
<gene>
    <name evidence="2" type="ORF">BM524_19650</name>
</gene>
<keyword evidence="2" id="KW-0614">Plasmid</keyword>